<feature type="coiled-coil region" evidence="1">
    <location>
        <begin position="254"/>
        <end position="281"/>
    </location>
</feature>
<keyword evidence="4" id="KW-1185">Reference proteome</keyword>
<evidence type="ECO:0000256" key="1">
    <source>
        <dbReference type="SAM" id="Coils"/>
    </source>
</evidence>
<protein>
    <submittedName>
        <fullName evidence="3">Uncharacterized protein</fullName>
    </submittedName>
</protein>
<feature type="region of interest" description="Disordered" evidence="2">
    <location>
        <begin position="345"/>
        <end position="380"/>
    </location>
</feature>
<sequence>MADDEAAHHLLNVIEERGLDVDLDSVLAAFENDDTKRAVAAWTHQYLNEETLLTKEELQLYKALQKKGVLPQSEDEGDLTRPIQDQDLQAAIDSLNSSTAAIEEQCKVLEAQKDALTALKALDKPNLSVEHMRNDRRRRETQEKARLDIAVEDMYTTITEQLTDTQRDIDSEKAVLRTYVTERLTSDDKILTALPGIVSKIATEPEATCDEKSVDQWCKAIVSFRAGEIQARVNAIYLSSLTDPLPDGLQGLSEAELLEQKEALQAELESLHSEIATVAEMVVEHELRKPIQELKEREEKEIMQARSAWLKYVLSTLHYMSKRLDTVTTHTATLDELQQALAHVNRATSQRTPPSNTDLSSPARKRATSGPKPGFSSPVVRLKPPKAIELPAALTDALRHAGMTASHDSVESLRETMMNMQLERESKLDEHFSSIMASTHASVATRLGKADIDWGAISAALFSHTPFQAVRLTDPKLEGDIKNMERELETASQSLLDAEGNEISLEDAKVRAFVSAYGPVKK</sequence>
<evidence type="ECO:0000313" key="3">
    <source>
        <dbReference type="EMBL" id="KAF2733298.1"/>
    </source>
</evidence>
<evidence type="ECO:0000313" key="4">
    <source>
        <dbReference type="Proteomes" id="UP000799444"/>
    </source>
</evidence>
<keyword evidence="1" id="KW-0175">Coiled coil</keyword>
<proteinExistence type="predicted"/>
<gene>
    <name evidence="3" type="ORF">EJ04DRAFT_553447</name>
</gene>
<dbReference type="EMBL" id="ML996163">
    <property type="protein sequence ID" value="KAF2733298.1"/>
    <property type="molecule type" value="Genomic_DNA"/>
</dbReference>
<dbReference type="OrthoDB" id="5314201at2759"/>
<feature type="compositionally biased region" description="Polar residues" evidence="2">
    <location>
        <begin position="346"/>
        <end position="360"/>
    </location>
</feature>
<evidence type="ECO:0000256" key="2">
    <source>
        <dbReference type="SAM" id="MobiDB-lite"/>
    </source>
</evidence>
<accession>A0A9P4QXZ6</accession>
<dbReference type="Proteomes" id="UP000799444">
    <property type="component" value="Unassembled WGS sequence"/>
</dbReference>
<name>A0A9P4QXZ6_9PLEO</name>
<organism evidence="3 4">
    <name type="scientific">Polyplosphaeria fusca</name>
    <dbReference type="NCBI Taxonomy" id="682080"/>
    <lineage>
        <taxon>Eukaryota</taxon>
        <taxon>Fungi</taxon>
        <taxon>Dikarya</taxon>
        <taxon>Ascomycota</taxon>
        <taxon>Pezizomycotina</taxon>
        <taxon>Dothideomycetes</taxon>
        <taxon>Pleosporomycetidae</taxon>
        <taxon>Pleosporales</taxon>
        <taxon>Tetraplosphaeriaceae</taxon>
        <taxon>Polyplosphaeria</taxon>
    </lineage>
</organism>
<feature type="coiled-coil region" evidence="1">
    <location>
        <begin position="92"/>
        <end position="119"/>
    </location>
</feature>
<reference evidence="3" key="1">
    <citation type="journal article" date="2020" name="Stud. Mycol.">
        <title>101 Dothideomycetes genomes: a test case for predicting lifestyles and emergence of pathogens.</title>
        <authorList>
            <person name="Haridas S."/>
            <person name="Albert R."/>
            <person name="Binder M."/>
            <person name="Bloem J."/>
            <person name="Labutti K."/>
            <person name="Salamov A."/>
            <person name="Andreopoulos B."/>
            <person name="Baker S."/>
            <person name="Barry K."/>
            <person name="Bills G."/>
            <person name="Bluhm B."/>
            <person name="Cannon C."/>
            <person name="Castanera R."/>
            <person name="Culley D."/>
            <person name="Daum C."/>
            <person name="Ezra D."/>
            <person name="Gonzalez J."/>
            <person name="Henrissat B."/>
            <person name="Kuo A."/>
            <person name="Liang C."/>
            <person name="Lipzen A."/>
            <person name="Lutzoni F."/>
            <person name="Magnuson J."/>
            <person name="Mondo S."/>
            <person name="Nolan M."/>
            <person name="Ohm R."/>
            <person name="Pangilinan J."/>
            <person name="Park H.-J."/>
            <person name="Ramirez L."/>
            <person name="Alfaro M."/>
            <person name="Sun H."/>
            <person name="Tritt A."/>
            <person name="Yoshinaga Y."/>
            <person name="Zwiers L.-H."/>
            <person name="Turgeon B."/>
            <person name="Goodwin S."/>
            <person name="Spatafora J."/>
            <person name="Crous P."/>
            <person name="Grigoriev I."/>
        </authorList>
    </citation>
    <scope>NUCLEOTIDE SEQUENCE</scope>
    <source>
        <strain evidence="3">CBS 125425</strain>
    </source>
</reference>
<dbReference type="AlphaFoldDB" id="A0A9P4QXZ6"/>
<comment type="caution">
    <text evidence="3">The sequence shown here is derived from an EMBL/GenBank/DDBJ whole genome shotgun (WGS) entry which is preliminary data.</text>
</comment>